<dbReference type="InterPro" id="IPR004358">
    <property type="entry name" value="Sig_transdc_His_kin-like_C"/>
</dbReference>
<keyword evidence="6 14" id="KW-0812">Transmembrane</keyword>
<keyword evidence="4" id="KW-1003">Cell membrane</keyword>
<dbReference type="Gene3D" id="3.40.190.10">
    <property type="entry name" value="Periplasmic binding protein-like II"/>
    <property type="match status" value="4"/>
</dbReference>
<evidence type="ECO:0000256" key="8">
    <source>
        <dbReference type="ARBA" id="ARBA00022840"/>
    </source>
</evidence>
<evidence type="ECO:0000256" key="2">
    <source>
        <dbReference type="ARBA" id="ARBA00004651"/>
    </source>
</evidence>
<dbReference type="GO" id="GO:0005886">
    <property type="term" value="C:plasma membrane"/>
    <property type="evidence" value="ECO:0007669"/>
    <property type="project" value="UniProtKB-SubCell"/>
</dbReference>
<comment type="catalytic activity">
    <reaction evidence="1">
        <text>ATP + protein L-histidine = ADP + protein N-phospho-L-histidine.</text>
        <dbReference type="EC" id="2.7.13.3"/>
    </reaction>
</comment>
<feature type="modified residue" description="Phosphohistidine" evidence="12">
    <location>
        <position position="1208"/>
    </location>
</feature>
<feature type="domain" description="HPt" evidence="18">
    <location>
        <begin position="1169"/>
        <end position="1267"/>
    </location>
</feature>
<dbReference type="CDD" id="cd17546">
    <property type="entry name" value="REC_hyHK_CKI1_RcsC-like"/>
    <property type="match status" value="1"/>
</dbReference>
<reference evidence="19 20" key="1">
    <citation type="submission" date="2015-10" db="EMBL/GenBank/DDBJ databases">
        <title>Genome sequencing and analysis of members of genus Stenotrophomonas.</title>
        <authorList>
            <person name="Patil P.P."/>
            <person name="Midha S."/>
            <person name="Patil P.B."/>
        </authorList>
    </citation>
    <scope>NUCLEOTIDE SEQUENCE [LARGE SCALE GENOMIC DNA]</scope>
    <source>
        <strain evidence="19 20">JCM 16536</strain>
    </source>
</reference>
<dbReference type="Gene3D" id="1.20.120.160">
    <property type="entry name" value="HPT domain"/>
    <property type="match status" value="1"/>
</dbReference>
<dbReference type="PRINTS" id="PR00344">
    <property type="entry name" value="BCTRLSENSOR"/>
</dbReference>
<dbReference type="SMART" id="SM00062">
    <property type="entry name" value="PBPb"/>
    <property type="match status" value="2"/>
</dbReference>
<dbReference type="EMBL" id="LLXU01000095">
    <property type="protein sequence ID" value="KRG40658.1"/>
    <property type="molecule type" value="Genomic_DNA"/>
</dbReference>
<dbReference type="SUPFAM" id="SSF47384">
    <property type="entry name" value="Homodimeric domain of signal transducing histidine kinase"/>
    <property type="match status" value="1"/>
</dbReference>
<dbReference type="PROSITE" id="PS50110">
    <property type="entry name" value="RESPONSE_REGULATORY"/>
    <property type="match status" value="1"/>
</dbReference>
<dbReference type="SMART" id="SM00388">
    <property type="entry name" value="HisKA"/>
    <property type="match status" value="1"/>
</dbReference>
<dbReference type="Proteomes" id="UP000051802">
    <property type="component" value="Unassembled WGS sequence"/>
</dbReference>
<keyword evidence="9 14" id="KW-1133">Transmembrane helix</keyword>
<feature type="modified residue" description="4-aspartylphosphate" evidence="13">
    <location>
        <position position="1084"/>
    </location>
</feature>
<evidence type="ECO:0000256" key="15">
    <source>
        <dbReference type="SAM" id="SignalP"/>
    </source>
</evidence>
<dbReference type="Pfam" id="PF00072">
    <property type="entry name" value="Response_reg"/>
    <property type="match status" value="1"/>
</dbReference>
<dbReference type="FunFam" id="3.30.565.10:FF:000010">
    <property type="entry name" value="Sensor histidine kinase RcsC"/>
    <property type="match status" value="1"/>
</dbReference>
<keyword evidence="8" id="KW-0067">ATP-binding</keyword>
<proteinExistence type="predicted"/>
<dbReference type="SUPFAM" id="SSF55785">
    <property type="entry name" value="PYP-like sensor domain (PAS domain)"/>
    <property type="match status" value="1"/>
</dbReference>
<dbReference type="Pfam" id="PF01627">
    <property type="entry name" value="Hpt"/>
    <property type="match status" value="1"/>
</dbReference>
<dbReference type="Pfam" id="PF00512">
    <property type="entry name" value="HisKA"/>
    <property type="match status" value="1"/>
</dbReference>
<dbReference type="InterPro" id="IPR008207">
    <property type="entry name" value="Sig_transdc_His_kin_Hpt_dom"/>
</dbReference>
<protein>
    <recommendedName>
        <fullName evidence="3">histidine kinase</fullName>
        <ecNumber evidence="3">2.7.13.3</ecNumber>
    </recommendedName>
</protein>
<dbReference type="Gene3D" id="3.30.450.20">
    <property type="entry name" value="PAS domain"/>
    <property type="match status" value="1"/>
</dbReference>
<evidence type="ECO:0000256" key="5">
    <source>
        <dbReference type="ARBA" id="ARBA00022553"/>
    </source>
</evidence>
<feature type="transmembrane region" description="Helical" evidence="14">
    <location>
        <begin position="515"/>
        <end position="535"/>
    </location>
</feature>
<dbReference type="PANTHER" id="PTHR45339">
    <property type="entry name" value="HYBRID SIGNAL TRANSDUCTION HISTIDINE KINASE J"/>
    <property type="match status" value="1"/>
</dbReference>
<dbReference type="SUPFAM" id="SSF53850">
    <property type="entry name" value="Periplasmic binding protein-like II"/>
    <property type="match status" value="2"/>
</dbReference>
<feature type="chain" id="PRO_5006390631" description="histidine kinase" evidence="15">
    <location>
        <begin position="21"/>
        <end position="1267"/>
    </location>
</feature>
<dbReference type="SUPFAM" id="SSF52172">
    <property type="entry name" value="CheY-like"/>
    <property type="match status" value="1"/>
</dbReference>
<evidence type="ECO:0000259" key="18">
    <source>
        <dbReference type="PROSITE" id="PS50894"/>
    </source>
</evidence>
<keyword evidence="11 14" id="KW-0472">Membrane</keyword>
<dbReference type="InterPro" id="IPR036890">
    <property type="entry name" value="HATPase_C_sf"/>
</dbReference>
<evidence type="ECO:0000256" key="13">
    <source>
        <dbReference type="PROSITE-ProRule" id="PRU00169"/>
    </source>
</evidence>
<dbReference type="CDD" id="cd00082">
    <property type="entry name" value="HisKA"/>
    <property type="match status" value="1"/>
</dbReference>
<dbReference type="CDD" id="cd16922">
    <property type="entry name" value="HATPase_EvgS-ArcB-TorS-like"/>
    <property type="match status" value="1"/>
</dbReference>
<evidence type="ECO:0000256" key="14">
    <source>
        <dbReference type="SAM" id="Phobius"/>
    </source>
</evidence>
<dbReference type="InterPro" id="IPR036641">
    <property type="entry name" value="HPT_dom_sf"/>
</dbReference>
<dbReference type="EC" id="2.7.13.3" evidence="3"/>
<dbReference type="Gene3D" id="3.40.50.2300">
    <property type="match status" value="1"/>
</dbReference>
<dbReference type="SUPFAM" id="SSF55874">
    <property type="entry name" value="ATPase domain of HSP90 chaperone/DNA topoisomerase II/histidine kinase"/>
    <property type="match status" value="1"/>
</dbReference>
<dbReference type="InterPro" id="IPR011006">
    <property type="entry name" value="CheY-like_superfamily"/>
</dbReference>
<evidence type="ECO:0000313" key="20">
    <source>
        <dbReference type="Proteomes" id="UP000051802"/>
    </source>
</evidence>
<dbReference type="GO" id="GO:0005524">
    <property type="term" value="F:ATP binding"/>
    <property type="evidence" value="ECO:0007669"/>
    <property type="project" value="UniProtKB-KW"/>
</dbReference>
<comment type="caution">
    <text evidence="19">The sequence shown here is derived from an EMBL/GenBank/DDBJ whole genome shotgun (WGS) entry which is preliminary data.</text>
</comment>
<keyword evidence="15" id="KW-0732">Signal</keyword>
<dbReference type="InterPro" id="IPR001638">
    <property type="entry name" value="Solute-binding_3/MltF_N"/>
</dbReference>
<dbReference type="InterPro" id="IPR003661">
    <property type="entry name" value="HisK_dim/P_dom"/>
</dbReference>
<keyword evidence="10" id="KW-0902">Two-component regulatory system</keyword>
<evidence type="ECO:0000256" key="7">
    <source>
        <dbReference type="ARBA" id="ARBA00022741"/>
    </source>
</evidence>
<keyword evidence="20" id="KW-1185">Reference proteome</keyword>
<dbReference type="PROSITE" id="PS50894">
    <property type="entry name" value="HPT"/>
    <property type="match status" value="1"/>
</dbReference>
<dbReference type="InterPro" id="IPR001789">
    <property type="entry name" value="Sig_transdc_resp-reg_receiver"/>
</dbReference>
<dbReference type="SUPFAM" id="SSF47226">
    <property type="entry name" value="Histidine-containing phosphotransfer domain, HPT domain"/>
    <property type="match status" value="1"/>
</dbReference>
<gene>
    <name evidence="19" type="ORF">ARC20_12595</name>
</gene>
<evidence type="ECO:0000256" key="10">
    <source>
        <dbReference type="ARBA" id="ARBA00023012"/>
    </source>
</evidence>
<evidence type="ECO:0000256" key="1">
    <source>
        <dbReference type="ARBA" id="ARBA00000085"/>
    </source>
</evidence>
<evidence type="ECO:0000256" key="9">
    <source>
        <dbReference type="ARBA" id="ARBA00022989"/>
    </source>
</evidence>
<dbReference type="Pfam" id="PF02518">
    <property type="entry name" value="HATPase_c"/>
    <property type="match status" value="1"/>
</dbReference>
<evidence type="ECO:0000256" key="12">
    <source>
        <dbReference type="PROSITE-ProRule" id="PRU00110"/>
    </source>
</evidence>
<dbReference type="SMART" id="SM00448">
    <property type="entry name" value="REC"/>
    <property type="match status" value="1"/>
</dbReference>
<dbReference type="AlphaFoldDB" id="A0A0R0ADT0"/>
<dbReference type="PROSITE" id="PS50109">
    <property type="entry name" value="HIS_KIN"/>
    <property type="match status" value="1"/>
</dbReference>
<comment type="subcellular location">
    <subcellularLocation>
        <location evidence="2">Cell membrane</location>
        <topology evidence="2">Multi-pass membrane protein</topology>
    </subcellularLocation>
</comment>
<dbReference type="STRING" id="676599.ARC20_12595"/>
<dbReference type="Pfam" id="PF00497">
    <property type="entry name" value="SBP_bac_3"/>
    <property type="match status" value="2"/>
</dbReference>
<evidence type="ECO:0000256" key="3">
    <source>
        <dbReference type="ARBA" id="ARBA00012438"/>
    </source>
</evidence>
<dbReference type="GO" id="GO:0000155">
    <property type="term" value="F:phosphorelay sensor kinase activity"/>
    <property type="evidence" value="ECO:0007669"/>
    <property type="project" value="InterPro"/>
</dbReference>
<dbReference type="PANTHER" id="PTHR45339:SF1">
    <property type="entry name" value="HYBRID SIGNAL TRANSDUCTION HISTIDINE KINASE J"/>
    <property type="match status" value="1"/>
</dbReference>
<dbReference type="SMART" id="SM00387">
    <property type="entry name" value="HATPase_c"/>
    <property type="match status" value="1"/>
</dbReference>
<evidence type="ECO:0000256" key="4">
    <source>
        <dbReference type="ARBA" id="ARBA00022475"/>
    </source>
</evidence>
<organism evidence="19 20">
    <name type="scientific">Stenotrophomonas panacihumi</name>
    <dbReference type="NCBI Taxonomy" id="676599"/>
    <lineage>
        <taxon>Bacteria</taxon>
        <taxon>Pseudomonadati</taxon>
        <taxon>Pseudomonadota</taxon>
        <taxon>Gammaproteobacteria</taxon>
        <taxon>Lysobacterales</taxon>
        <taxon>Lysobacteraceae</taxon>
        <taxon>Stenotrophomonas</taxon>
    </lineage>
</organism>
<dbReference type="Gene3D" id="3.30.565.10">
    <property type="entry name" value="Histidine kinase-like ATPase, C-terminal domain"/>
    <property type="match status" value="1"/>
</dbReference>
<evidence type="ECO:0000313" key="19">
    <source>
        <dbReference type="EMBL" id="KRG40658.1"/>
    </source>
</evidence>
<dbReference type="CDD" id="cd01007">
    <property type="entry name" value="PBP2_BvgS_HisK_like"/>
    <property type="match status" value="2"/>
</dbReference>
<evidence type="ECO:0000256" key="6">
    <source>
        <dbReference type="ARBA" id="ARBA00022692"/>
    </source>
</evidence>
<feature type="domain" description="Response regulatory" evidence="17">
    <location>
        <begin position="1035"/>
        <end position="1148"/>
    </location>
</feature>
<accession>A0A0R0ADT0</accession>
<dbReference type="InterPro" id="IPR036097">
    <property type="entry name" value="HisK_dim/P_sf"/>
</dbReference>
<keyword evidence="5 13" id="KW-0597">Phosphoprotein</keyword>
<dbReference type="InterPro" id="IPR003594">
    <property type="entry name" value="HATPase_dom"/>
</dbReference>
<name>A0A0R0ADT0_9GAMM</name>
<evidence type="ECO:0000259" key="16">
    <source>
        <dbReference type="PROSITE" id="PS50109"/>
    </source>
</evidence>
<dbReference type="InterPro" id="IPR035965">
    <property type="entry name" value="PAS-like_dom_sf"/>
</dbReference>
<feature type="domain" description="Histidine kinase" evidence="16">
    <location>
        <begin position="694"/>
        <end position="919"/>
    </location>
</feature>
<keyword evidence="7" id="KW-0547">Nucleotide-binding</keyword>
<dbReference type="Gene3D" id="1.10.287.130">
    <property type="match status" value="1"/>
</dbReference>
<feature type="signal peptide" evidence="15">
    <location>
        <begin position="1"/>
        <end position="20"/>
    </location>
</feature>
<sequence>MGLRAIGLALCACASGAAWCAADTRPSAPTERERAEQAWLQRHPTLVVATVARGWAPYEFLVDGQPQGLSPDYLRAIARRLGVALETRVYDDWPELIDAACRGEVDVVMSMAITASRTRCLSFTRPYQSVRSALVGRRDAAPRLLTAPPNLRIAVETGHSLDESLPDIYPDARIVRVTDLQGALDALDAGRADAYLGNPFVVALALQRTPHPSLGILGPAQLPPITLHFGTPNDRAPLASAIDRALAALPQAERAAIDQRWLDAQLDWAGEPPLLAVQEQQWLRKLPVLRVAYDPAWTPLTVRGADGAMSGIIGDYLRRMQDQLGLRLQAVPARDWREARALIAAGKADIAPASDDAGYGPAWRLTRPLVSFPCVIVTRRDSDTIAGLDDLAGGRIAVSDPDVAQRLSRARPDLIQVDVASDGEGLRQVASRAVDAYVGNLAAVDNHLRDDAFRDLHVAAPAGFSDHIGLAVRAPYARLVPLLDRVTADMGEDARQDIRKRWLKVDYDYGIARPVVWWSSALALGIIALLVAAYLRLRAEIARRREADERLREISRNLPAVVFKLRRSRDGEYRFTYVTGNPLPLFGLETAQILADASTVFARIREEDQALLHEAFETSARTLAPVACDFHAAGAEGTRWISLNAVPRRVDADAVHWSGYWDDSTALHAQNDALEHARAEAVDAAAAKAHFLAVMSHEIRTPMAGLAGLLELLGRTPLAPTQRQLLSTSIESAASLRQILDDVLDFSKADAGQMQLETIDLDLRAIASAVVEVTLPQARAKGLALQLSIDPALAVLHAGDPYRLRQVLLNLLGNAVKFTATGHVTLDLSAEGGTPTDEGEPQQVRIEIHDTGVGIAAAQQALLFRPFVQADATMTRRHGGTGLGLSISRQLVDLMGGELQLDSAPGAGTRLAISLPLPVRRASGHDPELAGLRVRVDVAEPATRAAVERLLRGWGVASVHADADADAWLVDAPAPFAHDDRSIVLQPHADELTGSLQVDNDPVLPTHLRRALLAILQPSAGDAPHLPAPRRHIAPILVVDDHPTNQMLIGLQLDELGYPHVIVGDGQAALDSLAAQRPSLVLTDISMPVMDGHALARRIREQEDEGARLPIIAMTANVLDEAPSADLDAHLHKPVDLAQLSAVLAHWLPHDDTPTDDERATTHPLRERHGEHLGLLLDTFLDTTAQDRLAVEAAIARDDALDAGRHIHRISGALGYLGYTPLALVGRDLSHALERATLASHGSACAHFLQQLDEVCEEVARLRAQAH</sequence>
<evidence type="ECO:0000259" key="17">
    <source>
        <dbReference type="PROSITE" id="PS50110"/>
    </source>
</evidence>
<evidence type="ECO:0000256" key="11">
    <source>
        <dbReference type="ARBA" id="ARBA00023136"/>
    </source>
</evidence>
<dbReference type="InterPro" id="IPR005467">
    <property type="entry name" value="His_kinase_dom"/>
</dbReference>